<feature type="region of interest" description="Disordered" evidence="1">
    <location>
        <begin position="65"/>
        <end position="84"/>
    </location>
</feature>
<evidence type="ECO:0000313" key="4">
    <source>
        <dbReference type="Proteomes" id="UP000648801"/>
    </source>
</evidence>
<evidence type="ECO:0000256" key="1">
    <source>
        <dbReference type="SAM" id="MobiDB-lite"/>
    </source>
</evidence>
<dbReference type="RefSeq" id="WP_188757990.1">
    <property type="nucleotide sequence ID" value="NZ_BMJB01000001.1"/>
</dbReference>
<feature type="transmembrane region" description="Helical" evidence="2">
    <location>
        <begin position="41"/>
        <end position="59"/>
    </location>
</feature>
<accession>A0A916RIS5</accession>
<feature type="transmembrane region" description="Helical" evidence="2">
    <location>
        <begin position="7"/>
        <end position="26"/>
    </location>
</feature>
<dbReference type="EMBL" id="BMJB01000001">
    <property type="protein sequence ID" value="GGA58891.1"/>
    <property type="molecule type" value="Genomic_DNA"/>
</dbReference>
<name>A0A916RIS5_9BACT</name>
<keyword evidence="4" id="KW-1185">Reference proteome</keyword>
<keyword evidence="2" id="KW-0812">Transmembrane</keyword>
<evidence type="ECO:0000313" key="3">
    <source>
        <dbReference type="EMBL" id="GGA58891.1"/>
    </source>
</evidence>
<sequence>MGLDIRIPLGLIFMITGGLMTVWGVFTRHSAIYVRSMGVNMNLWWGLVMLIFGIVMFVVGRRQKWQDDPVGPRPWEREGDRPSH</sequence>
<proteinExistence type="predicted"/>
<comment type="caution">
    <text evidence="3">The sequence shown here is derived from an EMBL/GenBank/DDBJ whole genome shotgun (WGS) entry which is preliminary data.</text>
</comment>
<evidence type="ECO:0000256" key="2">
    <source>
        <dbReference type="SAM" id="Phobius"/>
    </source>
</evidence>
<keyword evidence="2" id="KW-0472">Membrane</keyword>
<dbReference type="Proteomes" id="UP000648801">
    <property type="component" value="Unassembled WGS sequence"/>
</dbReference>
<organism evidence="3 4">
    <name type="scientific">Edaphobacter acidisoli</name>
    <dbReference type="NCBI Taxonomy" id="2040573"/>
    <lineage>
        <taxon>Bacteria</taxon>
        <taxon>Pseudomonadati</taxon>
        <taxon>Acidobacteriota</taxon>
        <taxon>Terriglobia</taxon>
        <taxon>Terriglobales</taxon>
        <taxon>Acidobacteriaceae</taxon>
        <taxon>Edaphobacter</taxon>
    </lineage>
</organism>
<gene>
    <name evidence="3" type="ORF">GCM10011507_07830</name>
</gene>
<reference evidence="3" key="1">
    <citation type="journal article" date="2014" name="Int. J. Syst. Evol. Microbiol.">
        <title>Complete genome sequence of Corynebacterium casei LMG S-19264T (=DSM 44701T), isolated from a smear-ripened cheese.</title>
        <authorList>
            <consortium name="US DOE Joint Genome Institute (JGI-PGF)"/>
            <person name="Walter F."/>
            <person name="Albersmeier A."/>
            <person name="Kalinowski J."/>
            <person name="Ruckert C."/>
        </authorList>
    </citation>
    <scope>NUCLEOTIDE SEQUENCE</scope>
    <source>
        <strain evidence="3">CGMCC 1.15447</strain>
    </source>
</reference>
<protein>
    <submittedName>
        <fullName evidence="3">Uncharacterized protein</fullName>
    </submittedName>
</protein>
<reference evidence="3" key="2">
    <citation type="submission" date="2020-09" db="EMBL/GenBank/DDBJ databases">
        <authorList>
            <person name="Sun Q."/>
            <person name="Zhou Y."/>
        </authorList>
    </citation>
    <scope>NUCLEOTIDE SEQUENCE</scope>
    <source>
        <strain evidence="3">CGMCC 1.15447</strain>
    </source>
</reference>
<keyword evidence="2" id="KW-1133">Transmembrane helix</keyword>
<feature type="compositionally biased region" description="Basic and acidic residues" evidence="1">
    <location>
        <begin position="74"/>
        <end position="84"/>
    </location>
</feature>
<dbReference type="AlphaFoldDB" id="A0A916RIS5"/>